<keyword evidence="3" id="KW-1185">Reference proteome</keyword>
<dbReference type="STRING" id="1962155.B1813_05865"/>
<gene>
    <name evidence="2" type="ORF">B1813_05865</name>
</gene>
<reference evidence="2 3" key="1">
    <citation type="submission" date="2017-02" db="EMBL/GenBank/DDBJ databases">
        <title>Draft genome of Saccharomonospora sp. 154.</title>
        <authorList>
            <person name="Alonso-Carmona G.S."/>
            <person name="De La Haba R."/>
            <person name="Vera-Gargallo B."/>
            <person name="Sandoval-Trujillo A.H."/>
            <person name="Ramirez-Duran N."/>
            <person name="Ventosa A."/>
        </authorList>
    </citation>
    <scope>NUCLEOTIDE SEQUENCE [LARGE SCALE GENOMIC DNA]</scope>
    <source>
        <strain evidence="2 3">LRS4.154</strain>
    </source>
</reference>
<protein>
    <submittedName>
        <fullName evidence="2">Uncharacterized protein</fullName>
    </submittedName>
</protein>
<accession>A0A1V9AAD1</accession>
<proteinExistence type="predicted"/>
<feature type="compositionally biased region" description="Basic and acidic residues" evidence="1">
    <location>
        <begin position="74"/>
        <end position="86"/>
    </location>
</feature>
<feature type="region of interest" description="Disordered" evidence="1">
    <location>
        <begin position="28"/>
        <end position="86"/>
    </location>
</feature>
<sequence length="86" mass="8795">MAQRSRTPLKNAFDAVFAQVKGPFPTKINDVAGGVGSSHPDRSPPGAADGRHGGCGDPHRPCHGAIGGAGEPARASDDRAAPRTRQ</sequence>
<evidence type="ECO:0000313" key="3">
    <source>
        <dbReference type="Proteomes" id="UP000192591"/>
    </source>
</evidence>
<comment type="caution">
    <text evidence="2">The sequence shown here is derived from an EMBL/GenBank/DDBJ whole genome shotgun (WGS) entry which is preliminary data.</text>
</comment>
<evidence type="ECO:0000256" key="1">
    <source>
        <dbReference type="SAM" id="MobiDB-lite"/>
    </source>
</evidence>
<dbReference type="AlphaFoldDB" id="A0A1V9AAD1"/>
<name>A0A1V9AAD1_SACPI</name>
<dbReference type="Proteomes" id="UP000192591">
    <property type="component" value="Unassembled WGS sequence"/>
</dbReference>
<evidence type="ECO:0000313" key="2">
    <source>
        <dbReference type="EMBL" id="OQO94030.1"/>
    </source>
</evidence>
<organism evidence="2 3">
    <name type="scientific">Saccharomonospora piscinae</name>
    <dbReference type="NCBI Taxonomy" id="687388"/>
    <lineage>
        <taxon>Bacteria</taxon>
        <taxon>Bacillati</taxon>
        <taxon>Actinomycetota</taxon>
        <taxon>Actinomycetes</taxon>
        <taxon>Pseudonocardiales</taxon>
        <taxon>Pseudonocardiaceae</taxon>
        <taxon>Saccharomonospora</taxon>
    </lineage>
</organism>
<feature type="compositionally biased region" description="Basic and acidic residues" evidence="1">
    <location>
        <begin position="49"/>
        <end position="60"/>
    </location>
</feature>
<dbReference type="EMBL" id="MWIH01000003">
    <property type="protein sequence ID" value="OQO94030.1"/>
    <property type="molecule type" value="Genomic_DNA"/>
</dbReference>